<dbReference type="Pfam" id="PF00650">
    <property type="entry name" value="CRAL_TRIO"/>
    <property type="match status" value="1"/>
</dbReference>
<accession>A0A5E4QJA1</accession>
<dbReference type="EMBL" id="FZQP02003333">
    <property type="protein sequence ID" value="VVC97781.1"/>
    <property type="molecule type" value="Genomic_DNA"/>
</dbReference>
<keyword evidence="3" id="KW-1185">Reference proteome</keyword>
<evidence type="ECO:0000313" key="2">
    <source>
        <dbReference type="EMBL" id="VVC97781.1"/>
    </source>
</evidence>
<dbReference type="GO" id="GO:1902936">
    <property type="term" value="F:phosphatidylinositol bisphosphate binding"/>
    <property type="evidence" value="ECO:0007669"/>
    <property type="project" value="TreeGrafter"/>
</dbReference>
<dbReference type="InterPro" id="IPR036865">
    <property type="entry name" value="CRAL-TRIO_dom_sf"/>
</dbReference>
<proteinExistence type="predicted"/>
<feature type="domain" description="CRAL-TRIO" evidence="1">
    <location>
        <begin position="100"/>
        <end position="258"/>
    </location>
</feature>
<sequence length="312" mass="35880">MEFIPKRRIVDLYPETIEVVLKRVNLAKPGEMDNAISLLRDWVKMQPHFKRRDFSDAYLQSTIIASKGSLEKAKGRMDRLCTLRTLLPQNFSCFDVEKSFASVLEVVKPIILPKLTKEHYRIMVAKPNKTLDAGEINDAFKYTYVMGDYLKQTDCIAGFIAIFDLSDVNMLELMTKINPMDLRQALTVYFEGLGLQLKGLFFITTSKIIDTLIGILKQILKPKLVDRIKIFKSWDDAFEFVEKEIIPVDFGGNEKSASKIHDDWLSELTSDDFKKYLREINTAKTDETCRPSDKFNEEYAGMPGTFRLLSVD</sequence>
<dbReference type="CDD" id="cd00170">
    <property type="entry name" value="SEC14"/>
    <property type="match status" value="1"/>
</dbReference>
<dbReference type="OrthoDB" id="7422178at2759"/>
<organism evidence="2 3">
    <name type="scientific">Leptidea sinapis</name>
    <dbReference type="NCBI Taxonomy" id="189913"/>
    <lineage>
        <taxon>Eukaryota</taxon>
        <taxon>Metazoa</taxon>
        <taxon>Ecdysozoa</taxon>
        <taxon>Arthropoda</taxon>
        <taxon>Hexapoda</taxon>
        <taxon>Insecta</taxon>
        <taxon>Pterygota</taxon>
        <taxon>Neoptera</taxon>
        <taxon>Endopterygota</taxon>
        <taxon>Lepidoptera</taxon>
        <taxon>Glossata</taxon>
        <taxon>Ditrysia</taxon>
        <taxon>Papilionoidea</taxon>
        <taxon>Pieridae</taxon>
        <taxon>Dismorphiinae</taxon>
        <taxon>Leptidea</taxon>
    </lineage>
</organism>
<reference evidence="2 3" key="1">
    <citation type="submission" date="2017-07" db="EMBL/GenBank/DDBJ databases">
        <authorList>
            <person name="Talla V."/>
            <person name="Backstrom N."/>
        </authorList>
    </citation>
    <scope>NUCLEOTIDE SEQUENCE [LARGE SCALE GENOMIC DNA]</scope>
</reference>
<dbReference type="Proteomes" id="UP000324832">
    <property type="component" value="Unassembled WGS sequence"/>
</dbReference>
<dbReference type="Gene3D" id="3.40.525.10">
    <property type="entry name" value="CRAL-TRIO lipid binding domain"/>
    <property type="match status" value="1"/>
</dbReference>
<dbReference type="InterPro" id="IPR001251">
    <property type="entry name" value="CRAL-TRIO_dom"/>
</dbReference>
<dbReference type="InterPro" id="IPR036273">
    <property type="entry name" value="CRAL/TRIO_N_dom_sf"/>
</dbReference>
<evidence type="ECO:0000259" key="1">
    <source>
        <dbReference type="PROSITE" id="PS50191"/>
    </source>
</evidence>
<dbReference type="PANTHER" id="PTHR10174:SF222">
    <property type="entry name" value="GH10083P-RELATED"/>
    <property type="match status" value="1"/>
</dbReference>
<dbReference type="SUPFAM" id="SSF52087">
    <property type="entry name" value="CRAL/TRIO domain"/>
    <property type="match status" value="1"/>
</dbReference>
<name>A0A5E4QJA1_9NEOP</name>
<dbReference type="PROSITE" id="PS50191">
    <property type="entry name" value="CRAL_TRIO"/>
    <property type="match status" value="1"/>
</dbReference>
<protein>
    <recommendedName>
        <fullName evidence="1">CRAL-TRIO domain-containing protein</fullName>
    </recommendedName>
</protein>
<gene>
    <name evidence="2" type="ORF">LSINAPIS_LOCUS8989</name>
</gene>
<dbReference type="AlphaFoldDB" id="A0A5E4QJA1"/>
<dbReference type="SUPFAM" id="SSF46938">
    <property type="entry name" value="CRAL/TRIO N-terminal domain"/>
    <property type="match status" value="1"/>
</dbReference>
<evidence type="ECO:0000313" key="3">
    <source>
        <dbReference type="Proteomes" id="UP000324832"/>
    </source>
</evidence>
<dbReference type="PANTHER" id="PTHR10174">
    <property type="entry name" value="ALPHA-TOCOPHEROL TRANSFER PROTEIN-RELATED"/>
    <property type="match status" value="1"/>
</dbReference>
<dbReference type="GO" id="GO:0016020">
    <property type="term" value="C:membrane"/>
    <property type="evidence" value="ECO:0007669"/>
    <property type="project" value="TreeGrafter"/>
</dbReference>